<dbReference type="Proteomes" id="UP000199347">
    <property type="component" value="Unassembled WGS sequence"/>
</dbReference>
<protein>
    <submittedName>
        <fullName evidence="7">5-oxoprolinase (ATP-hydrolysing)</fullName>
    </submittedName>
</protein>
<feature type="domain" description="Hydantoinase/oxoprolinase N-terminal" evidence="5">
    <location>
        <begin position="12"/>
        <end position="190"/>
    </location>
</feature>
<dbReference type="STRING" id="1120955.SAMN03080610_01429"/>
<proteinExistence type="inferred from homology"/>
<accession>A0A1G5N3D0</accession>
<dbReference type="InterPro" id="IPR003692">
    <property type="entry name" value="Hydantoinase_B"/>
</dbReference>
<feature type="domain" description="Hydantoinase B/oxoprolinase" evidence="4">
    <location>
        <begin position="888"/>
        <end position="1288"/>
    </location>
</feature>
<feature type="region of interest" description="Disordered" evidence="2">
    <location>
        <begin position="821"/>
        <end position="883"/>
    </location>
</feature>
<evidence type="ECO:0000256" key="2">
    <source>
        <dbReference type="SAM" id="MobiDB-lite"/>
    </source>
</evidence>
<dbReference type="InterPro" id="IPR045079">
    <property type="entry name" value="Oxoprolinase-like"/>
</dbReference>
<feature type="domain" description="Acetophenone carboxylase-like C-terminal" evidence="6">
    <location>
        <begin position="527"/>
        <end position="685"/>
    </location>
</feature>
<dbReference type="InterPro" id="IPR008040">
    <property type="entry name" value="Hydant_A_N"/>
</dbReference>
<name>A0A1G5N3D0_AFIMA</name>
<dbReference type="GO" id="GO:0006749">
    <property type="term" value="P:glutathione metabolic process"/>
    <property type="evidence" value="ECO:0007669"/>
    <property type="project" value="TreeGrafter"/>
</dbReference>
<dbReference type="InterPro" id="IPR002821">
    <property type="entry name" value="Hydantoinase_A"/>
</dbReference>
<evidence type="ECO:0000313" key="8">
    <source>
        <dbReference type="Proteomes" id="UP000199347"/>
    </source>
</evidence>
<evidence type="ECO:0000259" key="5">
    <source>
        <dbReference type="Pfam" id="PF05378"/>
    </source>
</evidence>
<dbReference type="GO" id="GO:0005829">
    <property type="term" value="C:cytosol"/>
    <property type="evidence" value="ECO:0007669"/>
    <property type="project" value="TreeGrafter"/>
</dbReference>
<dbReference type="Pfam" id="PF05378">
    <property type="entry name" value="Hydant_A_N"/>
    <property type="match status" value="1"/>
</dbReference>
<feature type="compositionally biased region" description="Polar residues" evidence="2">
    <location>
        <begin position="844"/>
        <end position="854"/>
    </location>
</feature>
<comment type="similarity">
    <text evidence="1">Belongs to the oxoprolinase family.</text>
</comment>
<dbReference type="EMBL" id="FMVW01000002">
    <property type="protein sequence ID" value="SCZ31852.1"/>
    <property type="molecule type" value="Genomic_DNA"/>
</dbReference>
<sequence>MAQSEAGGKWDFWIDRGGTFTDVVARNPAGALSAMKLLSENPGAYDDAAIEAIRRFLEVPAGEKMPSEKIGAVKMGTTVATNALLERKGERTALLITRGFRDALRIGYQARPDIFAKKIVLPDLLYDRVEEIDERVRADGTVEAAPDEAAIRKTLQALKDDGFDALAIVFMHAWKYPEHEATVAEIARDMGFTQVSVSHETSPLVKLVGRGDTTVVDAYLSPILARYIARVARDLGIKETADPAEPHDLDAPRLMFMMSSGGLTAAELFAGKDAILSGPAAGVVGATETAKMAGLDKIIGFDMGGTSTDVSHYAGDLERAFETEVAGVRMRAPMMRIHTVAAGGGSILSYASGRFQVGPASAGADPGPAAYRRGGPLTVTDANIMAGKIQATNFPAIFGPNQDEPLDIEAVKQGFEALAKEIGPDENGRHRTPEEIADGFLKIAVENMANAIKKISVERGHDVTHYALSCFGGAGGQHACQIADRLGMQKVHIHPLSGVLSAYGMGLADVRANKSRATVLPLEADSESELQRVESELEEEARRELQDQAISDSAISIIAKAHLRYEGTDTPIPVTFGNAAEMRSAFEDAHRAQFGFIYDDKPLIAEQVEVEAVGGGADIDEPETDTISEDVRPQSATRFFSAGAWHEAAIAQRAELSPGARLKGPALIIEDHQTIVIEPGWSAEITAKNHVILTRTEAMERDHAIGTKADPVLLEIFNNLFMSIAEQMGVTLQNTAYSVNIKERLDFSCAVFGPNGTLVANAPHMPVHLGSMDRSVETVREKNPDIRPGDVYALNAPYNGGTHLPDITVVTPVFEEIKDDETAARDTQDAANTIPLPTGERVASPTQEETSGEGSDSAPLTRPALRAADLSPAGRGTEQAARSERKPRILFWVASRGHHADVGGVAPGSMTPRATNVDEEGVLIDNFKLVDQGRFREDALRELLTDHAYPCRNPDQNIADLKAQIAANEKGVAEMRKMVAEFGLDVVQAYMRHVRDNAAESVRRVIESLKDSEFSVETDQGAVIKVAITVDKENRSAKVDFTGTSEAKENNFNAPAPVTRAAVLYAFRVMVEADIPMNAGCLEPIEIVLPKGSMLSPEYPRAVVAGNVETSQQVTNALFGALGAMAASEGTMNNLTFGNATYQYYETICSGSPAGAMNDGTGFDGTDGVHVHMTNSRLTDPEVLEMRYPVLLEDFHIRYGSGGRGEFSAGSGTSRTIRFLEEMDCAILSSHRKIAPHGLKGGEAGQVGKTEIRRLDGSLEELEGADQTILKAGEAVIVTTPTGGGFGAA</sequence>
<feature type="domain" description="Hydantoinase A/oxoprolinase" evidence="3">
    <location>
        <begin position="210"/>
        <end position="513"/>
    </location>
</feature>
<dbReference type="PANTHER" id="PTHR11365:SF23">
    <property type="entry name" value="HYPOTHETICAL 5-OXOPROLINASE (EUROFUNG)-RELATED"/>
    <property type="match status" value="1"/>
</dbReference>
<gene>
    <name evidence="7" type="ORF">SAMN03080610_01429</name>
</gene>
<organism evidence="7 8">
    <name type="scientific">Afifella marina DSM 2698</name>
    <dbReference type="NCBI Taxonomy" id="1120955"/>
    <lineage>
        <taxon>Bacteria</taxon>
        <taxon>Pseudomonadati</taxon>
        <taxon>Pseudomonadota</taxon>
        <taxon>Alphaproteobacteria</taxon>
        <taxon>Hyphomicrobiales</taxon>
        <taxon>Afifellaceae</taxon>
        <taxon>Afifella</taxon>
    </lineage>
</organism>
<feature type="domain" description="Hydantoinase B/oxoprolinase" evidence="4">
    <location>
        <begin position="710"/>
        <end position="815"/>
    </location>
</feature>
<dbReference type="Pfam" id="PF02538">
    <property type="entry name" value="Hydantoinase_B"/>
    <property type="match status" value="2"/>
</dbReference>
<evidence type="ECO:0000256" key="1">
    <source>
        <dbReference type="ARBA" id="ARBA00010403"/>
    </source>
</evidence>
<evidence type="ECO:0000259" key="6">
    <source>
        <dbReference type="Pfam" id="PF19278"/>
    </source>
</evidence>
<evidence type="ECO:0000313" key="7">
    <source>
        <dbReference type="EMBL" id="SCZ31852.1"/>
    </source>
</evidence>
<dbReference type="GO" id="GO:0017168">
    <property type="term" value="F:5-oxoprolinase (ATP-hydrolyzing) activity"/>
    <property type="evidence" value="ECO:0007669"/>
    <property type="project" value="TreeGrafter"/>
</dbReference>
<dbReference type="PANTHER" id="PTHR11365">
    <property type="entry name" value="5-OXOPROLINASE RELATED"/>
    <property type="match status" value="1"/>
</dbReference>
<dbReference type="Pfam" id="PF01968">
    <property type="entry name" value="Hydantoinase_A"/>
    <property type="match status" value="1"/>
</dbReference>
<dbReference type="InterPro" id="IPR049517">
    <property type="entry name" value="ACX-like_C"/>
</dbReference>
<reference evidence="7 8" key="1">
    <citation type="submission" date="2016-10" db="EMBL/GenBank/DDBJ databases">
        <authorList>
            <person name="de Groot N.N."/>
        </authorList>
    </citation>
    <scope>NUCLEOTIDE SEQUENCE [LARGE SCALE GENOMIC DNA]</scope>
    <source>
        <strain evidence="7 8">DSM 2698</strain>
    </source>
</reference>
<dbReference type="Pfam" id="PF19278">
    <property type="entry name" value="Hydant_A_C"/>
    <property type="match status" value="1"/>
</dbReference>
<keyword evidence="8" id="KW-1185">Reference proteome</keyword>
<evidence type="ECO:0000259" key="3">
    <source>
        <dbReference type="Pfam" id="PF01968"/>
    </source>
</evidence>
<evidence type="ECO:0000259" key="4">
    <source>
        <dbReference type="Pfam" id="PF02538"/>
    </source>
</evidence>